<organism evidence="2">
    <name type="scientific">marine sediment metagenome</name>
    <dbReference type="NCBI Taxonomy" id="412755"/>
    <lineage>
        <taxon>unclassified sequences</taxon>
        <taxon>metagenomes</taxon>
        <taxon>ecological metagenomes</taxon>
    </lineage>
</organism>
<reference evidence="2" key="1">
    <citation type="journal article" date="2014" name="Front. Microbiol.">
        <title>High frequency of phylogenetically diverse reductive dehalogenase-homologous genes in deep subseafloor sedimentary metagenomes.</title>
        <authorList>
            <person name="Kawai M."/>
            <person name="Futagami T."/>
            <person name="Toyoda A."/>
            <person name="Takaki Y."/>
            <person name="Nishi S."/>
            <person name="Hori S."/>
            <person name="Arai W."/>
            <person name="Tsubouchi T."/>
            <person name="Morono Y."/>
            <person name="Uchiyama I."/>
            <person name="Ito T."/>
            <person name="Fujiyama A."/>
            <person name="Inagaki F."/>
            <person name="Takami H."/>
        </authorList>
    </citation>
    <scope>NUCLEOTIDE SEQUENCE</scope>
    <source>
        <strain evidence="2">Expedition CK06-06</strain>
    </source>
</reference>
<evidence type="ECO:0000259" key="1">
    <source>
        <dbReference type="PROSITE" id="PS51379"/>
    </source>
</evidence>
<dbReference type="PROSITE" id="PS00198">
    <property type="entry name" value="4FE4S_FER_1"/>
    <property type="match status" value="2"/>
</dbReference>
<dbReference type="Pfam" id="PF14697">
    <property type="entry name" value="Fer4_21"/>
    <property type="match status" value="1"/>
</dbReference>
<proteinExistence type="predicted"/>
<dbReference type="EMBL" id="BARV01019654">
    <property type="protein sequence ID" value="GAI19138.1"/>
    <property type="molecule type" value="Genomic_DNA"/>
</dbReference>
<evidence type="ECO:0000313" key="2">
    <source>
        <dbReference type="EMBL" id="GAI19138.1"/>
    </source>
</evidence>
<dbReference type="InterPro" id="IPR017900">
    <property type="entry name" value="4Fe4S_Fe_S_CS"/>
</dbReference>
<dbReference type="PANTHER" id="PTHR43063">
    <property type="entry name" value="4FE-4S CLUSTER CONTAINING PARA FAMILY ATPASE PROTEIN"/>
    <property type="match status" value="1"/>
</dbReference>
<protein>
    <recommendedName>
        <fullName evidence="1">4Fe-4S ferredoxin-type domain-containing protein</fullName>
    </recommendedName>
</protein>
<dbReference type="InterPro" id="IPR027417">
    <property type="entry name" value="P-loop_NTPase"/>
</dbReference>
<gene>
    <name evidence="2" type="ORF">S06H3_32983</name>
</gene>
<dbReference type="PROSITE" id="PS51379">
    <property type="entry name" value="4FE4S_FER_2"/>
    <property type="match status" value="2"/>
</dbReference>
<accession>X1LJ80</accession>
<name>X1LJ80_9ZZZZ</name>
<comment type="caution">
    <text evidence="2">The sequence shown here is derived from an EMBL/GenBank/DDBJ whole genome shotgun (WGS) entry which is preliminary data.</text>
</comment>
<dbReference type="AlphaFoldDB" id="X1LJ80"/>
<dbReference type="Gene3D" id="3.40.50.300">
    <property type="entry name" value="P-loop containing nucleotide triphosphate hydrolases"/>
    <property type="match status" value="1"/>
</dbReference>
<dbReference type="Gene3D" id="3.30.70.20">
    <property type="match status" value="1"/>
</dbReference>
<feature type="domain" description="4Fe-4S ferredoxin-type" evidence="1">
    <location>
        <begin position="1"/>
        <end position="24"/>
    </location>
</feature>
<dbReference type="PANTHER" id="PTHR43063:SF1">
    <property type="entry name" value="4FE-4S CLUSTER CONTAINING PARA FAMILY ATPASE PROTEIN"/>
    <property type="match status" value="1"/>
</dbReference>
<dbReference type="SUPFAM" id="SSF54862">
    <property type="entry name" value="4Fe-4S ferredoxins"/>
    <property type="match status" value="1"/>
</dbReference>
<sequence length="228" mass="24806">MPEVDAEKCDNCRKCAHACEFSAIAAIGKAVVTFHDLCAGCGVCAYVCPTGAVEEVELRVGEVTSGHTDSGIDFHQGRLDVGHQRAGPVTTAVKRNIRQGCISILDAPPGTACPMQEAVDDSDFCILVTEPTPFGLANLREAADTSRRLGVPCGIIINRDRRTWDRIDRYAEQEGLEVLLRVPEEREIAEAYSRGETLADARPEWRDDLVAMYDRVAELVATQPSSTS</sequence>
<feature type="domain" description="4Fe-4S ferredoxin-type" evidence="1">
    <location>
        <begin position="28"/>
        <end position="58"/>
    </location>
</feature>
<dbReference type="SUPFAM" id="SSF52540">
    <property type="entry name" value="P-loop containing nucleoside triphosphate hydrolases"/>
    <property type="match status" value="1"/>
</dbReference>
<dbReference type="InterPro" id="IPR017896">
    <property type="entry name" value="4Fe4S_Fe-S-bd"/>
</dbReference>